<dbReference type="PANTHER" id="PTHR43384">
    <property type="entry name" value="SEPTUM SITE-DETERMINING PROTEIN MIND HOMOLOG, CHLOROPLASTIC-RELATED"/>
    <property type="match status" value="1"/>
</dbReference>
<dbReference type="NCBIfam" id="NF040564">
    <property type="entry name" value="SCO2523_fam"/>
    <property type="match status" value="1"/>
</dbReference>
<dbReference type="RefSeq" id="WP_329263753.1">
    <property type="nucleotide sequence ID" value="NZ_CP109011.1"/>
</dbReference>
<evidence type="ECO:0000313" key="4">
    <source>
        <dbReference type="Proteomes" id="UP001432168"/>
    </source>
</evidence>
<accession>A0ABZ1WUT9</accession>
<keyword evidence="4" id="KW-1185">Reference proteome</keyword>
<dbReference type="EMBL" id="CP109011">
    <property type="protein sequence ID" value="WUT43570.1"/>
    <property type="molecule type" value="Genomic_DNA"/>
</dbReference>
<dbReference type="Gene3D" id="3.40.50.300">
    <property type="entry name" value="P-loop containing nucleotide triphosphate hydrolases"/>
    <property type="match status" value="1"/>
</dbReference>
<sequence>MLVFAASDKGGTGRSVTSANLAYHRALGGDAVCYLDFDFGSPTAAAVFDIPGVTEEAEGRGLHSYLQGKTAEPLLIDVWGRTEHPVLRSRPGGAGRLVLLPGDRGGGEFVTDEDNLHRCVDLVLRLHRDFDLIVVDLSAGRSYAMDLVLAATARGPLRKMPTRWLVYHRWTRQHVTAAAELVAGKQGLLSAGEAMGHDRDTLLGALRYVRAAVPDLESPMWEKVPPEQSRWMRECDRQLESVAAELGIGRTRMLGSVPLEPVLQWHEQLITEADVHDSRIANIKTWKALGELAQRLTEDKHWGQL</sequence>
<dbReference type="InterPro" id="IPR027417">
    <property type="entry name" value="P-loop_NTPase"/>
</dbReference>
<dbReference type="InterPro" id="IPR050625">
    <property type="entry name" value="ParA/MinD_ATPase"/>
</dbReference>
<reference evidence="3" key="1">
    <citation type="submission" date="2022-10" db="EMBL/GenBank/DDBJ databases">
        <title>The complete genomes of actinobacterial strains from the NBC collection.</title>
        <authorList>
            <person name="Joergensen T.S."/>
            <person name="Alvarez Arevalo M."/>
            <person name="Sterndorff E.B."/>
            <person name="Faurdal D."/>
            <person name="Vuksanovic O."/>
            <person name="Mourched A.-S."/>
            <person name="Charusanti P."/>
            <person name="Shaw S."/>
            <person name="Blin K."/>
            <person name="Weber T."/>
        </authorList>
    </citation>
    <scope>NUCLEOTIDE SEQUENCE</scope>
    <source>
        <strain evidence="3">NBC_00686</strain>
    </source>
</reference>
<organism evidence="3 4">
    <name type="scientific">Streptomyces pseudovenezuelae</name>
    <dbReference type="NCBI Taxonomy" id="67350"/>
    <lineage>
        <taxon>Bacteria</taxon>
        <taxon>Bacillati</taxon>
        <taxon>Actinomycetota</taxon>
        <taxon>Actinomycetes</taxon>
        <taxon>Kitasatosporales</taxon>
        <taxon>Streptomycetaceae</taxon>
        <taxon>Streptomyces</taxon>
        <taxon>Streptomyces aurantiacus group</taxon>
    </lineage>
</organism>
<evidence type="ECO:0000313" key="3">
    <source>
        <dbReference type="EMBL" id="WUT43570.1"/>
    </source>
</evidence>
<evidence type="ECO:0000256" key="2">
    <source>
        <dbReference type="ARBA" id="ARBA00022840"/>
    </source>
</evidence>
<evidence type="ECO:0000256" key="1">
    <source>
        <dbReference type="ARBA" id="ARBA00022741"/>
    </source>
</evidence>
<keyword evidence="2" id="KW-0067">ATP-binding</keyword>
<dbReference type="PANTHER" id="PTHR43384:SF6">
    <property type="entry name" value="SEPTUM SITE-DETERMINING PROTEIN MIND HOMOLOG, CHLOROPLASTIC"/>
    <property type="match status" value="1"/>
</dbReference>
<protein>
    <submittedName>
        <fullName evidence="3">SCO2523 family variant P-loop protein</fullName>
    </submittedName>
</protein>
<gene>
    <name evidence="3" type="ORF">OG929_15225</name>
</gene>
<dbReference type="SUPFAM" id="SSF52540">
    <property type="entry name" value="P-loop containing nucleoside triphosphate hydrolases"/>
    <property type="match status" value="1"/>
</dbReference>
<keyword evidence="1" id="KW-0547">Nucleotide-binding</keyword>
<dbReference type="Proteomes" id="UP001432168">
    <property type="component" value="Chromosome"/>
</dbReference>
<name>A0ABZ1WUT9_9ACTN</name>
<proteinExistence type="predicted"/>